<comment type="caution">
    <text evidence="2">The sequence shown here is derived from an EMBL/GenBank/DDBJ whole genome shotgun (WGS) entry which is preliminary data.</text>
</comment>
<dbReference type="RefSeq" id="WP_111515465.1">
    <property type="nucleotide sequence ID" value="NZ_QFYR01000003.1"/>
</dbReference>
<dbReference type="Proteomes" id="UP000249725">
    <property type="component" value="Unassembled WGS sequence"/>
</dbReference>
<gene>
    <name evidence="2" type="ORF">DJ018_13375</name>
</gene>
<accession>A0A328ABW1</accession>
<sequence>MDPLEGKTGTDKRTGQRVVRQGGRWVPLGKQQPMEASMRSRMDIGMAPMMQAQQDMASAEKGGVNPLNRDWGAAVLDSVDIPIPFTSGAGGQSVRWSPFDPAAKAVGGQDYQDYTQASKAFEAQLMPIMSGAAVSPSEAQRQIKAALPELGDSPATLQKKARTRAMMLNGAAKARGLPLPYPDVPTWGVNTTQRPASSPGAPEAGGQGRVRTYNPKTGGFD</sequence>
<evidence type="ECO:0000313" key="2">
    <source>
        <dbReference type="EMBL" id="RAK52141.1"/>
    </source>
</evidence>
<organism evidence="2 3">
    <name type="scientific">Phenylobacterium deserti</name>
    <dbReference type="NCBI Taxonomy" id="1914756"/>
    <lineage>
        <taxon>Bacteria</taxon>
        <taxon>Pseudomonadati</taxon>
        <taxon>Pseudomonadota</taxon>
        <taxon>Alphaproteobacteria</taxon>
        <taxon>Caulobacterales</taxon>
        <taxon>Caulobacteraceae</taxon>
        <taxon>Phenylobacterium</taxon>
    </lineage>
</organism>
<proteinExistence type="predicted"/>
<keyword evidence="3" id="KW-1185">Reference proteome</keyword>
<name>A0A328ABW1_9CAUL</name>
<dbReference type="EMBL" id="QFYR01000003">
    <property type="protein sequence ID" value="RAK52141.1"/>
    <property type="molecule type" value="Genomic_DNA"/>
</dbReference>
<feature type="compositionally biased region" description="Basic and acidic residues" evidence="1">
    <location>
        <begin position="1"/>
        <end position="14"/>
    </location>
</feature>
<evidence type="ECO:0000256" key="1">
    <source>
        <dbReference type="SAM" id="MobiDB-lite"/>
    </source>
</evidence>
<evidence type="ECO:0000313" key="3">
    <source>
        <dbReference type="Proteomes" id="UP000249725"/>
    </source>
</evidence>
<protein>
    <submittedName>
        <fullName evidence="2">Uncharacterized protein</fullName>
    </submittedName>
</protein>
<feature type="region of interest" description="Disordered" evidence="1">
    <location>
        <begin position="184"/>
        <end position="221"/>
    </location>
</feature>
<reference evidence="3" key="1">
    <citation type="submission" date="2018-05" db="EMBL/GenBank/DDBJ databases">
        <authorList>
            <person name="Li X."/>
        </authorList>
    </citation>
    <scope>NUCLEOTIDE SEQUENCE [LARGE SCALE GENOMIC DNA]</scope>
    <source>
        <strain evidence="3">YIM 73061</strain>
    </source>
</reference>
<dbReference type="AlphaFoldDB" id="A0A328ABW1"/>
<feature type="region of interest" description="Disordered" evidence="1">
    <location>
        <begin position="1"/>
        <end position="35"/>
    </location>
</feature>